<evidence type="ECO:0000313" key="3">
    <source>
        <dbReference type="WBParaSite" id="SBAD_0000290901-mRNA-1"/>
    </source>
</evidence>
<dbReference type="WBParaSite" id="SBAD_0000290901-mRNA-1">
    <property type="protein sequence ID" value="SBAD_0000290901-mRNA-1"/>
    <property type="gene ID" value="SBAD_0000290901"/>
</dbReference>
<keyword evidence="2" id="KW-1185">Reference proteome</keyword>
<accession>A0A183IGN2</accession>
<proteinExistence type="predicted"/>
<organism evidence="3">
    <name type="scientific">Soboliphyme baturini</name>
    <dbReference type="NCBI Taxonomy" id="241478"/>
    <lineage>
        <taxon>Eukaryota</taxon>
        <taxon>Metazoa</taxon>
        <taxon>Ecdysozoa</taxon>
        <taxon>Nematoda</taxon>
        <taxon>Enoplea</taxon>
        <taxon>Dorylaimia</taxon>
        <taxon>Dioctophymatida</taxon>
        <taxon>Dioctophymatoidea</taxon>
        <taxon>Soboliphymatidae</taxon>
        <taxon>Soboliphyme</taxon>
    </lineage>
</organism>
<evidence type="ECO:0000313" key="1">
    <source>
        <dbReference type="EMBL" id="VDO98880.1"/>
    </source>
</evidence>
<reference evidence="1 2" key="2">
    <citation type="submission" date="2018-11" db="EMBL/GenBank/DDBJ databases">
        <authorList>
            <consortium name="Pathogen Informatics"/>
        </authorList>
    </citation>
    <scope>NUCLEOTIDE SEQUENCE [LARGE SCALE GENOMIC DNA]</scope>
</reference>
<evidence type="ECO:0000313" key="2">
    <source>
        <dbReference type="Proteomes" id="UP000270296"/>
    </source>
</evidence>
<dbReference type="EMBL" id="UZAM01007399">
    <property type="protein sequence ID" value="VDO98880.1"/>
    <property type="molecule type" value="Genomic_DNA"/>
</dbReference>
<sequence length="193" mass="21663">MSYAVAAIAVKWCAGPPFSTTSHRQATEALSTLGNDENKKNRYCKKKMKVDKSTRHVPNSRTSIPVATSSASLRGGFQPCKTVAVASNPGSRRIMNGKKISKLLKLRYKFEKDARSDQKGDFNETSNDGDPIWTDLVVARNSDNSRINRSRVEDLNECQKVARKSLAFCLLKSPICNFTAWNNEENRLYMRNP</sequence>
<reference evidence="3" key="1">
    <citation type="submission" date="2016-06" db="UniProtKB">
        <authorList>
            <consortium name="WormBaseParasite"/>
        </authorList>
    </citation>
    <scope>IDENTIFICATION</scope>
</reference>
<dbReference type="AlphaFoldDB" id="A0A183IGN2"/>
<protein>
    <submittedName>
        <fullName evidence="1 3">Uncharacterized protein</fullName>
    </submittedName>
</protein>
<dbReference type="Proteomes" id="UP000270296">
    <property type="component" value="Unassembled WGS sequence"/>
</dbReference>
<gene>
    <name evidence="1" type="ORF">SBAD_LOCUS2778</name>
</gene>
<name>A0A183IGN2_9BILA</name>